<feature type="non-terminal residue" evidence="3">
    <location>
        <position position="59"/>
    </location>
</feature>
<dbReference type="GO" id="GO:0008146">
    <property type="term" value="F:sulfotransferase activity"/>
    <property type="evidence" value="ECO:0007669"/>
    <property type="project" value="InterPro"/>
</dbReference>
<dbReference type="EMBL" id="CABDUW010006972">
    <property type="protein sequence ID" value="VTJ91229.1"/>
    <property type="molecule type" value="Genomic_DNA"/>
</dbReference>
<feature type="domain" description="Sulfotransferase" evidence="2">
    <location>
        <begin position="1"/>
        <end position="47"/>
    </location>
</feature>
<name>A0A5E4DG83_MARMO</name>
<dbReference type="AlphaFoldDB" id="A0A5E4DG83"/>
<dbReference type="SUPFAM" id="SSF52540">
    <property type="entry name" value="P-loop containing nucleoside triphosphate hydrolases"/>
    <property type="match status" value="1"/>
</dbReference>
<comment type="similarity">
    <text evidence="1">Belongs to the sulfotransferase 1 family.</text>
</comment>
<proteinExistence type="inferred from homology"/>
<dbReference type="InterPro" id="IPR000863">
    <property type="entry name" value="Sulfotransferase_dom"/>
</dbReference>
<dbReference type="EC" id="2.8.2.-" evidence="1"/>
<evidence type="ECO:0000313" key="3">
    <source>
        <dbReference type="EMBL" id="VTJ91229.1"/>
    </source>
</evidence>
<accession>A0A5E4DG83</accession>
<sequence length="59" mass="6889">DPRSTIERICQFLGKKLSPEELDSVLKNSSFQVMKQNKMSNYEILPEALFTKPFLITRK</sequence>
<dbReference type="InterPro" id="IPR027417">
    <property type="entry name" value="P-loop_NTPase"/>
</dbReference>
<dbReference type="Proteomes" id="UP000335636">
    <property type="component" value="Unassembled WGS sequence"/>
</dbReference>
<reference evidence="3" key="1">
    <citation type="submission" date="2019-04" db="EMBL/GenBank/DDBJ databases">
        <authorList>
            <person name="Alioto T."/>
            <person name="Alioto T."/>
        </authorList>
    </citation>
    <scope>NUCLEOTIDE SEQUENCE [LARGE SCALE GENOMIC DNA]</scope>
</reference>
<keyword evidence="1" id="KW-0808">Transferase</keyword>
<comment type="caution">
    <text evidence="3">The sequence shown here is derived from an EMBL/GenBank/DDBJ whole genome shotgun (WGS) entry which is preliminary data.</text>
</comment>
<evidence type="ECO:0000259" key="2">
    <source>
        <dbReference type="Pfam" id="PF00685"/>
    </source>
</evidence>
<dbReference type="Pfam" id="PF00685">
    <property type="entry name" value="Sulfotransfer_1"/>
    <property type="match status" value="1"/>
</dbReference>
<organism evidence="3 4">
    <name type="scientific">Marmota monax</name>
    <name type="common">Woodchuck</name>
    <dbReference type="NCBI Taxonomy" id="9995"/>
    <lineage>
        <taxon>Eukaryota</taxon>
        <taxon>Metazoa</taxon>
        <taxon>Chordata</taxon>
        <taxon>Craniata</taxon>
        <taxon>Vertebrata</taxon>
        <taxon>Euteleostomi</taxon>
        <taxon>Mammalia</taxon>
        <taxon>Eutheria</taxon>
        <taxon>Euarchontoglires</taxon>
        <taxon>Glires</taxon>
        <taxon>Rodentia</taxon>
        <taxon>Sciuromorpha</taxon>
        <taxon>Sciuridae</taxon>
        <taxon>Xerinae</taxon>
        <taxon>Marmotini</taxon>
        <taxon>Marmota</taxon>
    </lineage>
</organism>
<evidence type="ECO:0000256" key="1">
    <source>
        <dbReference type="RuleBase" id="RU361155"/>
    </source>
</evidence>
<protein>
    <recommendedName>
        <fullName evidence="1">Sulfotransferase</fullName>
        <ecNumber evidence="1">2.8.2.-</ecNumber>
    </recommendedName>
</protein>
<gene>
    <name evidence="3" type="ORF">MONAX_5E036708</name>
</gene>
<dbReference type="Gene3D" id="3.40.50.300">
    <property type="entry name" value="P-loop containing nucleotide triphosphate hydrolases"/>
    <property type="match status" value="1"/>
</dbReference>
<keyword evidence="4" id="KW-1185">Reference proteome</keyword>
<evidence type="ECO:0000313" key="4">
    <source>
        <dbReference type="Proteomes" id="UP000335636"/>
    </source>
</evidence>
<feature type="non-terminal residue" evidence="3">
    <location>
        <position position="1"/>
    </location>
</feature>